<dbReference type="HOGENOM" id="CLU_060356_0_1_1"/>
<evidence type="ECO:0000313" key="3">
    <source>
        <dbReference type="Proteomes" id="UP000053424"/>
    </source>
</evidence>
<dbReference type="Proteomes" id="UP000053424">
    <property type="component" value="Unassembled WGS sequence"/>
</dbReference>
<dbReference type="InterPro" id="IPR057678">
    <property type="entry name" value="DUF7918"/>
</dbReference>
<organism evidence="2 3">
    <name type="scientific">Hebeloma cylindrosporum</name>
    <dbReference type="NCBI Taxonomy" id="76867"/>
    <lineage>
        <taxon>Eukaryota</taxon>
        <taxon>Fungi</taxon>
        <taxon>Dikarya</taxon>
        <taxon>Basidiomycota</taxon>
        <taxon>Agaricomycotina</taxon>
        <taxon>Agaricomycetes</taxon>
        <taxon>Agaricomycetidae</taxon>
        <taxon>Agaricales</taxon>
        <taxon>Agaricineae</taxon>
        <taxon>Hymenogastraceae</taxon>
        <taxon>Hebeloma</taxon>
    </lineage>
</organism>
<evidence type="ECO:0000313" key="2">
    <source>
        <dbReference type="EMBL" id="KIM48544.1"/>
    </source>
</evidence>
<gene>
    <name evidence="2" type="ORF">M413DRAFT_81087</name>
</gene>
<dbReference type="PANTHER" id="PTHR36223:SF1">
    <property type="entry name" value="TRANSCRIPTION ELONGATION FACTOR EAF N-TERMINAL DOMAIN-CONTAINING PROTEIN"/>
    <property type="match status" value="1"/>
</dbReference>
<evidence type="ECO:0000259" key="1">
    <source>
        <dbReference type="Pfam" id="PF25534"/>
    </source>
</evidence>
<name>A0A0C3CWM4_HEBCY</name>
<dbReference type="PANTHER" id="PTHR36223">
    <property type="entry name" value="BETA-LACTAMASE-TYPE TRANSPEPTIDASE FOLD DOMAIN CONTAINING PROTEIN"/>
    <property type="match status" value="1"/>
</dbReference>
<protein>
    <recommendedName>
        <fullName evidence="1">DUF7918 domain-containing protein</fullName>
    </recommendedName>
</protein>
<dbReference type="STRING" id="686832.A0A0C3CWM4"/>
<dbReference type="Pfam" id="PF25534">
    <property type="entry name" value="DUF7918"/>
    <property type="match status" value="1"/>
</dbReference>
<keyword evidence="3" id="KW-1185">Reference proteome</keyword>
<feature type="domain" description="DUF7918" evidence="1">
    <location>
        <begin position="8"/>
        <end position="210"/>
    </location>
</feature>
<dbReference type="EMBL" id="KN831768">
    <property type="protein sequence ID" value="KIM48544.1"/>
    <property type="molecule type" value="Genomic_DNA"/>
</dbReference>
<reference evidence="2 3" key="1">
    <citation type="submission" date="2014-04" db="EMBL/GenBank/DDBJ databases">
        <authorList>
            <consortium name="DOE Joint Genome Institute"/>
            <person name="Kuo A."/>
            <person name="Gay G."/>
            <person name="Dore J."/>
            <person name="Kohler A."/>
            <person name="Nagy L.G."/>
            <person name="Floudas D."/>
            <person name="Copeland A."/>
            <person name="Barry K.W."/>
            <person name="Cichocki N."/>
            <person name="Veneault-Fourrey C."/>
            <person name="LaButti K."/>
            <person name="Lindquist E.A."/>
            <person name="Lipzen A."/>
            <person name="Lundell T."/>
            <person name="Morin E."/>
            <person name="Murat C."/>
            <person name="Sun H."/>
            <person name="Tunlid A."/>
            <person name="Henrissat B."/>
            <person name="Grigoriev I.V."/>
            <person name="Hibbett D.S."/>
            <person name="Martin F."/>
            <person name="Nordberg H.P."/>
            <person name="Cantor M.N."/>
            <person name="Hua S.X."/>
        </authorList>
    </citation>
    <scope>NUCLEOTIDE SEQUENCE [LARGE SCALE GENOMIC DNA]</scope>
    <source>
        <strain evidence="3">h7</strain>
    </source>
</reference>
<accession>A0A0C3CWM4</accession>
<dbReference type="AlphaFoldDB" id="A0A0C3CWM4"/>
<sequence length="274" mass="30504">MPTVDNFSVWIEVEGKQLPEYQVQSSVNEDQSVRTCWIPSEAGKEFRIVYRDSLREIDTCTRILVDGVPCSGLVQRPIAFSTAPDTIVHDGQSASATTYKPYVFSNCQLTEHASTTDRAAASLGEIVVGVEHVLVTADNQPWASKVSDLPPLRIHERAKKGIVHGTQLGKEVPRSVRTTTYTTTIRKLVSFHFKYRPLEVLKADGIVPRDKPTSVKRPADPEDIIDLTLEDDCSHCQCGARKRKKAKVSKSVKTDVKRERPVMFGDGEVLDLTI</sequence>
<dbReference type="OrthoDB" id="3364132at2759"/>
<proteinExistence type="predicted"/>
<reference evidence="3" key="2">
    <citation type="submission" date="2015-01" db="EMBL/GenBank/DDBJ databases">
        <title>Evolutionary Origins and Diversification of the Mycorrhizal Mutualists.</title>
        <authorList>
            <consortium name="DOE Joint Genome Institute"/>
            <consortium name="Mycorrhizal Genomics Consortium"/>
            <person name="Kohler A."/>
            <person name="Kuo A."/>
            <person name="Nagy L.G."/>
            <person name="Floudas D."/>
            <person name="Copeland A."/>
            <person name="Barry K.W."/>
            <person name="Cichocki N."/>
            <person name="Veneault-Fourrey C."/>
            <person name="LaButti K."/>
            <person name="Lindquist E.A."/>
            <person name="Lipzen A."/>
            <person name="Lundell T."/>
            <person name="Morin E."/>
            <person name="Murat C."/>
            <person name="Riley R."/>
            <person name="Ohm R."/>
            <person name="Sun H."/>
            <person name="Tunlid A."/>
            <person name="Henrissat B."/>
            <person name="Grigoriev I.V."/>
            <person name="Hibbett D.S."/>
            <person name="Martin F."/>
        </authorList>
    </citation>
    <scope>NUCLEOTIDE SEQUENCE [LARGE SCALE GENOMIC DNA]</scope>
    <source>
        <strain evidence="3">h7</strain>
    </source>
</reference>